<dbReference type="Pfam" id="PF00144">
    <property type="entry name" value="Beta-lactamase"/>
    <property type="match status" value="1"/>
</dbReference>
<keyword evidence="2" id="KW-0378">Hydrolase</keyword>
<dbReference type="EMBL" id="CYZN01000001">
    <property type="protein sequence ID" value="CUN43212.1"/>
    <property type="molecule type" value="Genomic_DNA"/>
</dbReference>
<dbReference type="RefSeq" id="WP_055199495.1">
    <property type="nucleotide sequence ID" value="NZ_BTHH01000018.1"/>
</dbReference>
<gene>
    <name evidence="2" type="primary">nylB</name>
    <name evidence="2" type="ORF">ERS852478_00083</name>
</gene>
<evidence type="ECO:0000259" key="1">
    <source>
        <dbReference type="Pfam" id="PF00144"/>
    </source>
</evidence>
<dbReference type="Proteomes" id="UP000095431">
    <property type="component" value="Unassembled WGS sequence"/>
</dbReference>
<dbReference type="eggNOG" id="COG1680">
    <property type="taxonomic scope" value="Bacteria"/>
</dbReference>
<sequence length="619" mass="69973">MAKEQIAVAELVLNMILGKTGGTRVDYFPQKPDFPFDAVYEQAFVRATPESQGISSDLFAALLRELDASKDTEMHHFMALRHGKVICECNFAPYPKGMWHITHSMCKSITGMAIGMLIEEGKLKLDENIYDIFSDQINALSKIFRPVITVENLLTMTSGVTFNESGIVSGNDWLGSFLNASVNGKPGTEFQYNSLNTYVLSAIVTKRTGETLTEYLTPRLFAPLGITKYYWETCPKGITKGGWGLFLCAEDMAKLGQLYLQRGKWNGQQLVSEYWIEISTARHLKTQNGTYGYGYQLWMEQRPGSFEYNGMLGQNVIIYPDMDMVLVTNAGNKEMFQDCLMLNIIRKYFPVNYHPADVLPENPLSYGLLKRLCGELENGENNNRSTSLRGGWKRNVVSRRNHSDKKYSYRISAAVNRPSDHHSFMRTVSGRTYVMEQQNIGIAPLFVQVFHNNMTDGISEISFTYDAGNFYVSFTEGEVIHKLPVGFGRAADGCVDLHGEHYLVATLGEFARDENDIPVLKLEITFIEECVKRKVHIFFHEDNGIEIRWNETPGKKMILAGLSSITEELSGNFLYNSLLGDHNITTTELLHRLMEQTIEPAVRGYLKSSKETDSIDTDE</sequence>
<proteinExistence type="predicted"/>
<dbReference type="GO" id="GO:0019875">
    <property type="term" value="F:6-aminohexanoate-dimer hydrolase activity"/>
    <property type="evidence" value="ECO:0007669"/>
    <property type="project" value="UniProtKB-EC"/>
</dbReference>
<evidence type="ECO:0000313" key="2">
    <source>
        <dbReference type="EMBL" id="CUN43212.1"/>
    </source>
</evidence>
<dbReference type="Gene3D" id="3.40.710.10">
    <property type="entry name" value="DD-peptidase/beta-lactamase superfamily"/>
    <property type="match status" value="1"/>
</dbReference>
<evidence type="ECO:0000313" key="3">
    <source>
        <dbReference type="Proteomes" id="UP000095431"/>
    </source>
</evidence>
<accession>A0A173WUL9</accession>
<organism evidence="2 3">
    <name type="scientific">Blautia wexlerae</name>
    <dbReference type="NCBI Taxonomy" id="418240"/>
    <lineage>
        <taxon>Bacteria</taxon>
        <taxon>Bacillati</taxon>
        <taxon>Bacillota</taxon>
        <taxon>Clostridia</taxon>
        <taxon>Lachnospirales</taxon>
        <taxon>Lachnospiraceae</taxon>
        <taxon>Blautia</taxon>
    </lineage>
</organism>
<feature type="domain" description="Beta-lactamase-related" evidence="1">
    <location>
        <begin position="64"/>
        <end position="327"/>
    </location>
</feature>
<dbReference type="EC" id="3.5.1.46" evidence="2"/>
<dbReference type="InterPro" id="IPR001466">
    <property type="entry name" value="Beta-lactam-related"/>
</dbReference>
<protein>
    <submittedName>
        <fullName evidence="2">6-aminohexanoate-dimer hydrolase</fullName>
        <ecNumber evidence="2">3.5.1.46</ecNumber>
    </submittedName>
</protein>
<dbReference type="PANTHER" id="PTHR43283">
    <property type="entry name" value="BETA-LACTAMASE-RELATED"/>
    <property type="match status" value="1"/>
</dbReference>
<reference evidence="2 3" key="1">
    <citation type="submission" date="2015-09" db="EMBL/GenBank/DDBJ databases">
        <authorList>
            <consortium name="Pathogen Informatics"/>
        </authorList>
    </citation>
    <scope>NUCLEOTIDE SEQUENCE [LARGE SCALE GENOMIC DNA]</scope>
    <source>
        <strain evidence="2 3">2789STDY5834863</strain>
    </source>
</reference>
<dbReference type="SUPFAM" id="SSF56601">
    <property type="entry name" value="beta-lactamase/transpeptidase-like"/>
    <property type="match status" value="1"/>
</dbReference>
<dbReference type="InterPro" id="IPR012338">
    <property type="entry name" value="Beta-lactam/transpept-like"/>
</dbReference>
<dbReference type="InterPro" id="IPR050789">
    <property type="entry name" value="Diverse_Enzym_Activities"/>
</dbReference>
<dbReference type="AlphaFoldDB" id="A0A173WUL9"/>
<name>A0A173WUL9_9FIRM</name>
<dbReference type="PANTHER" id="PTHR43283:SF7">
    <property type="entry name" value="BETA-LACTAMASE-RELATED DOMAIN-CONTAINING PROTEIN"/>
    <property type="match status" value="1"/>
</dbReference>